<dbReference type="InterPro" id="IPR001619">
    <property type="entry name" value="Sec1-like"/>
</dbReference>
<feature type="domain" description="Endoplasmic reticulum vesicle transporter N-terminal" evidence="3">
    <location>
        <begin position="595"/>
        <end position="675"/>
    </location>
</feature>
<dbReference type="InterPro" id="IPR036045">
    <property type="entry name" value="Sec1-like_sf"/>
</dbReference>
<dbReference type="InParanoid" id="A0A409YXU5"/>
<dbReference type="AlphaFoldDB" id="A0A409YXU5"/>
<dbReference type="OrthoDB" id="10266265at2759"/>
<dbReference type="InterPro" id="IPR043154">
    <property type="entry name" value="Sec-1-like_dom1"/>
</dbReference>
<reference evidence="4 5" key="1">
    <citation type="journal article" date="2018" name="Evol. Lett.">
        <title>Horizontal gene cluster transfer increased hallucinogenic mushroom diversity.</title>
        <authorList>
            <person name="Reynolds H.T."/>
            <person name="Vijayakumar V."/>
            <person name="Gluck-Thaler E."/>
            <person name="Korotkin H.B."/>
            <person name="Matheny P.B."/>
            <person name="Slot J.C."/>
        </authorList>
    </citation>
    <scope>NUCLEOTIDE SEQUENCE [LARGE SCALE GENOMIC DNA]</scope>
    <source>
        <strain evidence="4 5">SRW20</strain>
    </source>
</reference>
<accession>A0A409YXU5</accession>
<evidence type="ECO:0008006" key="6">
    <source>
        <dbReference type="Google" id="ProtNLM"/>
    </source>
</evidence>
<dbReference type="Gene3D" id="3.40.50.1910">
    <property type="match status" value="1"/>
</dbReference>
<dbReference type="Gene3D" id="3.40.50.2060">
    <property type="match status" value="1"/>
</dbReference>
<dbReference type="GO" id="GO:0016192">
    <property type="term" value="P:vesicle-mediated transport"/>
    <property type="evidence" value="ECO:0007669"/>
    <property type="project" value="InterPro"/>
</dbReference>
<dbReference type="FunCoup" id="A0A409YXU5">
    <property type="interactions" value="338"/>
</dbReference>
<name>A0A409YXU5_9AGAR</name>
<protein>
    <recommendedName>
        <fullName evidence="6">Sec1-like protein</fullName>
    </recommendedName>
</protein>
<comment type="similarity">
    <text evidence="1">Belongs to the STXBP/unc-18/SEC1 family.</text>
</comment>
<evidence type="ECO:0000313" key="4">
    <source>
        <dbReference type="EMBL" id="PPR07783.1"/>
    </source>
</evidence>
<dbReference type="STRING" id="231916.A0A409YXU5"/>
<dbReference type="Pfam" id="PF00995">
    <property type="entry name" value="Sec1"/>
    <property type="match status" value="1"/>
</dbReference>
<dbReference type="InterPro" id="IPR027482">
    <property type="entry name" value="Sec1-like_dom2"/>
</dbReference>
<dbReference type="Gene3D" id="3.90.830.10">
    <property type="entry name" value="Syntaxin Binding Protein 1, Chain A, domain 2"/>
    <property type="match status" value="1"/>
</dbReference>
<organism evidence="4 5">
    <name type="scientific">Gymnopilus dilepis</name>
    <dbReference type="NCBI Taxonomy" id="231916"/>
    <lineage>
        <taxon>Eukaryota</taxon>
        <taxon>Fungi</taxon>
        <taxon>Dikarya</taxon>
        <taxon>Basidiomycota</taxon>
        <taxon>Agaricomycotina</taxon>
        <taxon>Agaricomycetes</taxon>
        <taxon>Agaricomycetidae</taxon>
        <taxon>Agaricales</taxon>
        <taxon>Agaricineae</taxon>
        <taxon>Hymenogastraceae</taxon>
        <taxon>Gymnopilus</taxon>
    </lineage>
</organism>
<evidence type="ECO:0000259" key="2">
    <source>
        <dbReference type="Pfam" id="PF07970"/>
    </source>
</evidence>
<feature type="domain" description="Endoplasmic reticulum vesicle transporter C-terminal" evidence="2">
    <location>
        <begin position="721"/>
        <end position="972"/>
    </location>
</feature>
<dbReference type="InterPro" id="IPR043127">
    <property type="entry name" value="Sec-1-like_dom3a"/>
</dbReference>
<keyword evidence="5" id="KW-1185">Reference proteome</keyword>
<evidence type="ECO:0000256" key="1">
    <source>
        <dbReference type="ARBA" id="ARBA00009884"/>
    </source>
</evidence>
<comment type="caution">
    <text evidence="4">The sequence shown here is derived from an EMBL/GenBank/DDBJ whole genome shotgun (WGS) entry which is preliminary data.</text>
</comment>
<dbReference type="InterPro" id="IPR039542">
    <property type="entry name" value="Erv_N"/>
</dbReference>
<dbReference type="Gene3D" id="1.25.40.60">
    <property type="match status" value="1"/>
</dbReference>
<gene>
    <name evidence="4" type="ORF">CVT26_014968</name>
</gene>
<proteinExistence type="inferred from homology"/>
<sequence length="997" mass="110912">MDVVKAVETYVNKMVSTPNAMKVLLLDTHTTPIVSLATTQSTLLFHQVYLTDRIDNKKRDRMAHMKCICFLQNSEDSLAALAEELKEPKYGEYYLYFSNILTKTAIERLAQVDEFEVEYFADYLPITPCLFSLDHIPSTSKPLYGTNVNTWDPTALDISMQGITAVLLSLRKKPVIRYEKMSPMAKKLGLEIQHRIQSEAALFDFRLTQVPPLLLILDRRNDPVTPLLSQWTYQAMVHELLGIHNGRVDLSKVPDIRPELSEVTLTTSTDPFFQANHLATFGDLGSTLKDYVQEYQTKSLAQSPSSINSIADMKRFVEEYPEFRKMGGNVSKHVALVGELSRLVGRDKLLEVGEVEQGLATSSGADYKSVQEVIADPGVPPWNKLRVVMLYALRYQKTQTANIANLINLMLANGVSREDAKLVYVLLNIAGADQRQDDLFSTESLLAKGRSALKGLKGVENVYTQHRPHLSQTLENLFKGKLKDTSYPFLEGAGPNAGLQRPQDVIIFMIGGTTYEEARTVELYNQDPVAASNGGISNPAGIRLLLGGTCVHNSSTYIEMLRSEATKFPASVYDPPPESVANAPILNLNLGGVNTTEDVKVKTRTGALLTILSAAIILSVTMIEFLDYRRINVDTSIVVDKSRGEKLTVNLNITFPRVPCYLVSVDVMDISGEQQRDVSHNVLKTRLDSTGNQVPNSFSAELQNDLDKINDVKKDGYCGSCYGGLEPPSGCCNTCEEVRQSYINRGWSFSNPDAIEQCRNEGWADKLREQADEGCNVSGRIRVNKVIGNIHFSPGRSFQSNTRNLYELVPYLRDDQNKHDFSHTIHSFAFEGDDEYDFWKAETSRDMKKRMGIHSNPLDNTYARTRKSQYMFQYFLKVVSTQFRTLNDARVVNTHQYSATHFERDLAEGANGETPAGLHVQHGVSGLPGAFFNFEISPIQIVHAESRQSFAHFLTSTCAIVGGVLTVASLIDSILFATGRALKKSGAASSGFGGKLM</sequence>
<dbReference type="PANTHER" id="PTHR11679">
    <property type="entry name" value="VESICLE PROTEIN SORTING-ASSOCIATED"/>
    <property type="match status" value="1"/>
</dbReference>
<dbReference type="InterPro" id="IPR012936">
    <property type="entry name" value="Erv_C"/>
</dbReference>
<dbReference type="EMBL" id="NHYE01000001">
    <property type="protein sequence ID" value="PPR07783.1"/>
    <property type="molecule type" value="Genomic_DNA"/>
</dbReference>
<dbReference type="SUPFAM" id="SSF56815">
    <property type="entry name" value="Sec1/munc18-like (SM) proteins"/>
    <property type="match status" value="1"/>
</dbReference>
<dbReference type="Proteomes" id="UP000284706">
    <property type="component" value="Unassembled WGS sequence"/>
</dbReference>
<evidence type="ECO:0000313" key="5">
    <source>
        <dbReference type="Proteomes" id="UP000284706"/>
    </source>
</evidence>
<dbReference type="Pfam" id="PF13850">
    <property type="entry name" value="ERGIC_N"/>
    <property type="match status" value="1"/>
</dbReference>
<dbReference type="Pfam" id="PF07970">
    <property type="entry name" value="COPIIcoated_ERV"/>
    <property type="match status" value="1"/>
</dbReference>
<evidence type="ECO:0000259" key="3">
    <source>
        <dbReference type="Pfam" id="PF13850"/>
    </source>
</evidence>